<dbReference type="SUPFAM" id="SSF52540">
    <property type="entry name" value="P-loop containing nucleoside triphosphate hydrolases"/>
    <property type="match status" value="1"/>
</dbReference>
<dbReference type="Pfam" id="PF00005">
    <property type="entry name" value="ABC_tran"/>
    <property type="match status" value="1"/>
</dbReference>
<keyword evidence="2 4" id="KW-0067">ATP-binding</keyword>
<evidence type="ECO:0000256" key="2">
    <source>
        <dbReference type="ARBA" id="ARBA00022840"/>
    </source>
</evidence>
<dbReference type="RefSeq" id="WP_245710316.1">
    <property type="nucleotide sequence ID" value="NZ_FNMZ01000001.1"/>
</dbReference>
<evidence type="ECO:0000256" key="1">
    <source>
        <dbReference type="ARBA" id="ARBA00022741"/>
    </source>
</evidence>
<dbReference type="PROSITE" id="PS00211">
    <property type="entry name" value="ABC_TRANSPORTER_1"/>
    <property type="match status" value="1"/>
</dbReference>
<dbReference type="GO" id="GO:0005886">
    <property type="term" value="C:plasma membrane"/>
    <property type="evidence" value="ECO:0007669"/>
    <property type="project" value="TreeGrafter"/>
</dbReference>
<dbReference type="GO" id="GO:0022857">
    <property type="term" value="F:transmembrane transporter activity"/>
    <property type="evidence" value="ECO:0007669"/>
    <property type="project" value="TreeGrafter"/>
</dbReference>
<sequence>MPDLETLTRRADAPAAAPFHAAPDTSGAACRVTGLVVRRGARETLRGVDFTLGATERVALIGPNGAGKTTLLNAVVGLVPAAGGAVETLGERLDRARGRARARARTGFVFQKHGLVRRRSALSNVVHGLMARPGAWRGWSAAIAPAPWRADAMEALAEVGLADRAGDRADRLSGGQAQRVAVARALVSRPRLVIADEPTASLDPAAGREVMELFSALVARRGAALLFTTHDMEHALAYADRVVGLRDGRIALDRPAADCALTDLEALFDG</sequence>
<dbReference type="Proteomes" id="UP000199118">
    <property type="component" value="Unassembled WGS sequence"/>
</dbReference>
<evidence type="ECO:0000259" key="3">
    <source>
        <dbReference type="PROSITE" id="PS50893"/>
    </source>
</evidence>
<feature type="domain" description="ABC transporter" evidence="3">
    <location>
        <begin position="30"/>
        <end position="264"/>
    </location>
</feature>
<dbReference type="STRING" id="356660.SAMN05444336_10170"/>
<dbReference type="InterPro" id="IPR017871">
    <property type="entry name" value="ABC_transporter-like_CS"/>
</dbReference>
<evidence type="ECO:0000313" key="5">
    <source>
        <dbReference type="Proteomes" id="UP000199118"/>
    </source>
</evidence>
<keyword evidence="5" id="KW-1185">Reference proteome</keyword>
<dbReference type="InterPro" id="IPR003439">
    <property type="entry name" value="ABC_transporter-like_ATP-bd"/>
</dbReference>
<name>A0A1H2QJA9_9RHOB</name>
<reference evidence="4 5" key="1">
    <citation type="submission" date="2016-10" db="EMBL/GenBank/DDBJ databases">
        <authorList>
            <person name="de Groot N.N."/>
        </authorList>
    </citation>
    <scope>NUCLEOTIDE SEQUENCE [LARGE SCALE GENOMIC DNA]</scope>
    <source>
        <strain evidence="4 5">DSM 17890</strain>
    </source>
</reference>
<dbReference type="SMART" id="SM00382">
    <property type="entry name" value="AAA"/>
    <property type="match status" value="1"/>
</dbReference>
<dbReference type="InterPro" id="IPR003593">
    <property type="entry name" value="AAA+_ATPase"/>
</dbReference>
<accession>A0A1H2QJA9</accession>
<proteinExistence type="predicted"/>
<dbReference type="PANTHER" id="PTHR24220:SF659">
    <property type="entry name" value="TRANSPORTER, PUTATIVE-RELATED"/>
    <property type="match status" value="1"/>
</dbReference>
<dbReference type="EMBL" id="FNMZ01000001">
    <property type="protein sequence ID" value="SDW07241.1"/>
    <property type="molecule type" value="Genomic_DNA"/>
</dbReference>
<keyword evidence="1" id="KW-0547">Nucleotide-binding</keyword>
<dbReference type="GO" id="GO:0005524">
    <property type="term" value="F:ATP binding"/>
    <property type="evidence" value="ECO:0007669"/>
    <property type="project" value="UniProtKB-KW"/>
</dbReference>
<dbReference type="GO" id="GO:0016887">
    <property type="term" value="F:ATP hydrolysis activity"/>
    <property type="evidence" value="ECO:0007669"/>
    <property type="project" value="InterPro"/>
</dbReference>
<dbReference type="PANTHER" id="PTHR24220">
    <property type="entry name" value="IMPORT ATP-BINDING PROTEIN"/>
    <property type="match status" value="1"/>
</dbReference>
<dbReference type="InterPro" id="IPR015854">
    <property type="entry name" value="ABC_transpr_LolD-like"/>
</dbReference>
<organism evidence="4 5">
    <name type="scientific">Albimonas donghaensis</name>
    <dbReference type="NCBI Taxonomy" id="356660"/>
    <lineage>
        <taxon>Bacteria</taxon>
        <taxon>Pseudomonadati</taxon>
        <taxon>Pseudomonadota</taxon>
        <taxon>Alphaproteobacteria</taxon>
        <taxon>Rhodobacterales</taxon>
        <taxon>Paracoccaceae</taxon>
        <taxon>Albimonas</taxon>
    </lineage>
</organism>
<gene>
    <name evidence="4" type="ORF">SAMN05444336_10170</name>
</gene>
<dbReference type="Gene3D" id="3.40.50.300">
    <property type="entry name" value="P-loop containing nucleotide triphosphate hydrolases"/>
    <property type="match status" value="1"/>
</dbReference>
<dbReference type="AlphaFoldDB" id="A0A1H2QJA9"/>
<evidence type="ECO:0000313" key="4">
    <source>
        <dbReference type="EMBL" id="SDW07241.1"/>
    </source>
</evidence>
<dbReference type="PROSITE" id="PS50893">
    <property type="entry name" value="ABC_TRANSPORTER_2"/>
    <property type="match status" value="1"/>
</dbReference>
<dbReference type="InterPro" id="IPR027417">
    <property type="entry name" value="P-loop_NTPase"/>
</dbReference>
<protein>
    <submittedName>
        <fullName evidence="4">Phosphonate transport system ATP-binding protein</fullName>
    </submittedName>
</protein>